<evidence type="ECO:0000256" key="1">
    <source>
        <dbReference type="SAM" id="SignalP"/>
    </source>
</evidence>
<keyword evidence="1" id="KW-0732">Signal</keyword>
<dbReference type="Proteomes" id="UP000441772">
    <property type="component" value="Unassembled WGS sequence"/>
</dbReference>
<feature type="chain" id="PRO_5026023241" description="Lipoprotein" evidence="1">
    <location>
        <begin position="35"/>
        <end position="144"/>
    </location>
</feature>
<dbReference type="EMBL" id="WBVT01000001">
    <property type="protein sequence ID" value="KAB7791452.1"/>
    <property type="molecule type" value="Genomic_DNA"/>
</dbReference>
<evidence type="ECO:0000313" key="2">
    <source>
        <dbReference type="EMBL" id="KAB7791452.1"/>
    </source>
</evidence>
<gene>
    <name evidence="2" type="ORF">F7D09_0127</name>
</gene>
<reference evidence="2 3" key="1">
    <citation type="submission" date="2019-09" db="EMBL/GenBank/DDBJ databases">
        <title>Characterization of the phylogenetic diversity of two novel species belonging to the genus Bifidobacterium: Bifidobacterium cebidarum sp. nov. and Bifidobacterium leontopitheci sp. nov.</title>
        <authorList>
            <person name="Lugli G.A."/>
            <person name="Duranti S."/>
            <person name="Milani C."/>
            <person name="Turroni F."/>
            <person name="Ventura M."/>
        </authorList>
    </citation>
    <scope>NUCLEOTIDE SEQUENCE [LARGE SCALE GENOMIC DNA]</scope>
    <source>
        <strain evidence="2 3">LMG 31471</strain>
    </source>
</reference>
<feature type="signal peptide" evidence="1">
    <location>
        <begin position="1"/>
        <end position="34"/>
    </location>
</feature>
<name>A0A6I1GKY4_9BIFI</name>
<dbReference type="AlphaFoldDB" id="A0A6I1GKY4"/>
<protein>
    <recommendedName>
        <fullName evidence="4">Lipoprotein</fullName>
    </recommendedName>
</protein>
<dbReference type="RefSeq" id="WP_152233506.1">
    <property type="nucleotide sequence ID" value="NZ_JBHSKZ010000064.1"/>
</dbReference>
<evidence type="ECO:0008006" key="4">
    <source>
        <dbReference type="Google" id="ProtNLM"/>
    </source>
</evidence>
<organism evidence="2 3">
    <name type="scientific">Bifidobacterium leontopitheci</name>
    <dbReference type="NCBI Taxonomy" id="2650774"/>
    <lineage>
        <taxon>Bacteria</taxon>
        <taxon>Bacillati</taxon>
        <taxon>Actinomycetota</taxon>
        <taxon>Actinomycetes</taxon>
        <taxon>Bifidobacteriales</taxon>
        <taxon>Bifidobacteriaceae</taxon>
        <taxon>Bifidobacterium</taxon>
    </lineage>
</organism>
<accession>A0A6I1GKY4</accession>
<sequence length="144" mass="15172">MNNRTTATRLRLLATFIAALIAAICLLLAGCAGGTDKQQTEQQTIQTYTSVAAIIKANPKAGTTVRIKSTLVTKDGTPYLCDYTLESDPPQPSSPNIAVAGLPLDKLSLRESKGVKIGDADAIVKLTSAIDPDGTTKAEFVRLP</sequence>
<comment type="caution">
    <text evidence="2">The sequence shown here is derived from an EMBL/GenBank/DDBJ whole genome shotgun (WGS) entry which is preliminary data.</text>
</comment>
<keyword evidence="3" id="KW-1185">Reference proteome</keyword>
<dbReference type="PROSITE" id="PS51257">
    <property type="entry name" value="PROKAR_LIPOPROTEIN"/>
    <property type="match status" value="1"/>
</dbReference>
<proteinExistence type="predicted"/>
<evidence type="ECO:0000313" key="3">
    <source>
        <dbReference type="Proteomes" id="UP000441772"/>
    </source>
</evidence>